<evidence type="ECO:0000256" key="1">
    <source>
        <dbReference type="SAM" id="MobiDB-lite"/>
    </source>
</evidence>
<feature type="compositionally biased region" description="Low complexity" evidence="1">
    <location>
        <begin position="204"/>
        <end position="218"/>
    </location>
</feature>
<protein>
    <submittedName>
        <fullName evidence="3">FATC domain-containing protein</fullName>
    </submittedName>
</protein>
<keyword evidence="2" id="KW-1185">Reference proteome</keyword>
<name>A0A1I8I6V3_9PLAT</name>
<accession>A0A1I8I6V3</accession>
<dbReference type="AlphaFoldDB" id="A0A1I8I6V3"/>
<proteinExistence type="predicted"/>
<evidence type="ECO:0000313" key="2">
    <source>
        <dbReference type="Proteomes" id="UP000095280"/>
    </source>
</evidence>
<dbReference type="WBParaSite" id="maker-uti_cns_0010418-snap-gene-0.3-mRNA-1">
    <property type="protein sequence ID" value="maker-uti_cns_0010418-snap-gene-0.3-mRNA-1"/>
    <property type="gene ID" value="maker-uti_cns_0010418-snap-gene-0.3"/>
</dbReference>
<feature type="region of interest" description="Disordered" evidence="1">
    <location>
        <begin position="199"/>
        <end position="218"/>
    </location>
</feature>
<dbReference type="Proteomes" id="UP000095280">
    <property type="component" value="Unplaced"/>
</dbReference>
<feature type="region of interest" description="Disordered" evidence="1">
    <location>
        <begin position="104"/>
        <end position="125"/>
    </location>
</feature>
<organism evidence="2 3">
    <name type="scientific">Macrostomum lignano</name>
    <dbReference type="NCBI Taxonomy" id="282301"/>
    <lineage>
        <taxon>Eukaryota</taxon>
        <taxon>Metazoa</taxon>
        <taxon>Spiralia</taxon>
        <taxon>Lophotrochozoa</taxon>
        <taxon>Platyhelminthes</taxon>
        <taxon>Rhabditophora</taxon>
        <taxon>Macrostomorpha</taxon>
        <taxon>Macrostomida</taxon>
        <taxon>Macrostomidae</taxon>
        <taxon>Macrostomum</taxon>
    </lineage>
</organism>
<evidence type="ECO:0000313" key="3">
    <source>
        <dbReference type="WBParaSite" id="maker-uti_cns_0010418-snap-gene-0.3-mRNA-1"/>
    </source>
</evidence>
<feature type="compositionally biased region" description="Low complexity" evidence="1">
    <location>
        <begin position="104"/>
        <end position="117"/>
    </location>
</feature>
<reference evidence="3" key="1">
    <citation type="submission" date="2016-11" db="UniProtKB">
        <authorList>
            <consortium name="WormBaseParasite"/>
        </authorList>
    </citation>
    <scope>IDENTIFICATION</scope>
</reference>
<sequence>MQLKETMPYFGINFHEISRYSSSAGQQMTSVSPSITAEQLSSQLRQLSKWLAQCKLLTRYISSSLQSGSEANIRGASQQVAEVWSRLLAALNVTADNALPTVQAQQQLQQRRAQSSDADGDGESSAWRDWEARFATLLQLAESTGDNMQRALALMELGPKRPVQTGLGPADRRFFNVTMSGNAAKQRCAIAAAALPGEVTPADEPASSGASATAGPSEAIARQLRRDVQACRRLVDRLQSGVRVAHWTVQHDCDLDSIARENGELDDDDDWET</sequence>